<gene>
    <name evidence="2" type="ORF">S01H4_61708</name>
</gene>
<dbReference type="Pfam" id="PF18962">
    <property type="entry name" value="Por_Secre_tail"/>
    <property type="match status" value="1"/>
</dbReference>
<comment type="caution">
    <text evidence="2">The sequence shown here is derived from an EMBL/GenBank/DDBJ whole genome shotgun (WGS) entry which is preliminary data.</text>
</comment>
<name>X1DY63_9ZZZZ</name>
<dbReference type="InterPro" id="IPR026444">
    <property type="entry name" value="Secre_tail"/>
</dbReference>
<dbReference type="AlphaFoldDB" id="X1DY63"/>
<evidence type="ECO:0000313" key="2">
    <source>
        <dbReference type="EMBL" id="GAH13125.1"/>
    </source>
</evidence>
<feature type="domain" description="Secretion system C-terminal sorting" evidence="1">
    <location>
        <begin position="4"/>
        <end position="59"/>
    </location>
</feature>
<proteinExistence type="predicted"/>
<sequence length="60" mass="6858">EIQHSGNESYEVEIINISGKVIYQKSGLIEQINLSGFPKGIYFIKVKVDKYVMVEKIVIQ</sequence>
<dbReference type="EMBL" id="BART01036652">
    <property type="protein sequence ID" value="GAH13125.1"/>
    <property type="molecule type" value="Genomic_DNA"/>
</dbReference>
<feature type="non-terminal residue" evidence="2">
    <location>
        <position position="1"/>
    </location>
</feature>
<dbReference type="NCBIfam" id="TIGR04183">
    <property type="entry name" value="Por_Secre_tail"/>
    <property type="match status" value="1"/>
</dbReference>
<accession>X1DY63</accession>
<organism evidence="2">
    <name type="scientific">marine sediment metagenome</name>
    <dbReference type="NCBI Taxonomy" id="412755"/>
    <lineage>
        <taxon>unclassified sequences</taxon>
        <taxon>metagenomes</taxon>
        <taxon>ecological metagenomes</taxon>
    </lineage>
</organism>
<evidence type="ECO:0000259" key="1">
    <source>
        <dbReference type="Pfam" id="PF18962"/>
    </source>
</evidence>
<reference evidence="2" key="1">
    <citation type="journal article" date="2014" name="Front. Microbiol.">
        <title>High frequency of phylogenetically diverse reductive dehalogenase-homologous genes in deep subseafloor sedimentary metagenomes.</title>
        <authorList>
            <person name="Kawai M."/>
            <person name="Futagami T."/>
            <person name="Toyoda A."/>
            <person name="Takaki Y."/>
            <person name="Nishi S."/>
            <person name="Hori S."/>
            <person name="Arai W."/>
            <person name="Tsubouchi T."/>
            <person name="Morono Y."/>
            <person name="Uchiyama I."/>
            <person name="Ito T."/>
            <person name="Fujiyama A."/>
            <person name="Inagaki F."/>
            <person name="Takami H."/>
        </authorList>
    </citation>
    <scope>NUCLEOTIDE SEQUENCE</scope>
    <source>
        <strain evidence="2">Expedition CK06-06</strain>
    </source>
</reference>
<protein>
    <recommendedName>
        <fullName evidence="1">Secretion system C-terminal sorting domain-containing protein</fullName>
    </recommendedName>
</protein>